<dbReference type="InterPro" id="IPR001087">
    <property type="entry name" value="GDSL"/>
</dbReference>
<dbReference type="PANTHER" id="PTHR21325">
    <property type="entry name" value="PHOSPHOLIPASE B, PLB1"/>
    <property type="match status" value="1"/>
</dbReference>
<dbReference type="GO" id="GO:0004620">
    <property type="term" value="F:phospholipase activity"/>
    <property type="evidence" value="ECO:0007669"/>
    <property type="project" value="InterPro"/>
</dbReference>
<dbReference type="AlphaFoldDB" id="A0A1X2GL61"/>
<protein>
    <recommendedName>
        <fullName evidence="4">SGNH hydrolase</fullName>
    </recommendedName>
</protein>
<dbReference type="GO" id="GO:0006644">
    <property type="term" value="P:phospholipid metabolic process"/>
    <property type="evidence" value="ECO:0007669"/>
    <property type="project" value="TreeGrafter"/>
</dbReference>
<dbReference type="EMBL" id="MCGT01000010">
    <property type="protein sequence ID" value="ORX56325.1"/>
    <property type="molecule type" value="Genomic_DNA"/>
</dbReference>
<dbReference type="STRING" id="101127.A0A1X2GL61"/>
<dbReference type="InterPro" id="IPR036514">
    <property type="entry name" value="SGNH_hydro_sf"/>
</dbReference>
<accession>A0A1X2GL61</accession>
<dbReference type="PANTHER" id="PTHR21325:SF31">
    <property type="entry name" value="GH22081P-RELATED"/>
    <property type="match status" value="1"/>
</dbReference>
<dbReference type="Proteomes" id="UP000242146">
    <property type="component" value="Unassembled WGS sequence"/>
</dbReference>
<keyword evidence="1" id="KW-0732">Signal</keyword>
<evidence type="ECO:0000256" key="1">
    <source>
        <dbReference type="SAM" id="SignalP"/>
    </source>
</evidence>
<dbReference type="SUPFAM" id="SSF52266">
    <property type="entry name" value="SGNH hydrolase"/>
    <property type="match status" value="1"/>
</dbReference>
<evidence type="ECO:0000313" key="3">
    <source>
        <dbReference type="Proteomes" id="UP000242146"/>
    </source>
</evidence>
<evidence type="ECO:0000313" key="2">
    <source>
        <dbReference type="EMBL" id="ORX56325.1"/>
    </source>
</evidence>
<sequence length="363" mass="41174">MFWKKFAIIVSGLLGSLQAAEIAGCPKIEASQIPAAKNVYDLHPSHIKIIASIGDSITSGVGAKNIEKPFAALSDFKQWRGLSWLNGGDEDATSIANYIKHYSPSVYGSSHGMRDMAMCPDTFFCLKYEHDFEVDQLNAALPSAVSSSFVDQVNYLIKYIGNGTAYDNDWKMINVFLGSNDISVSCMPGYREEDFNKNMRAGLDLIKEKIPKVIVNLVSIFHTEKIVRREQPGYRKLFEHSPELNPRHYESLCSQIPVFGDIDLSAHVEQFNRALEKIGRDYHSTPFNSFTATFRNLNIDIDSIPYYALSNLDEFHPNVHMYHFMSKVLWNQMLDPRANPSERLEFNEDLPLYCVSAADRFRT</sequence>
<feature type="signal peptide" evidence="1">
    <location>
        <begin position="1"/>
        <end position="19"/>
    </location>
</feature>
<keyword evidence="3" id="KW-1185">Reference proteome</keyword>
<feature type="chain" id="PRO_5012371798" description="SGNH hydrolase" evidence="1">
    <location>
        <begin position="20"/>
        <end position="363"/>
    </location>
</feature>
<dbReference type="Gene3D" id="3.40.50.1110">
    <property type="entry name" value="SGNH hydrolase"/>
    <property type="match status" value="1"/>
</dbReference>
<organism evidence="2 3">
    <name type="scientific">Hesseltinella vesiculosa</name>
    <dbReference type="NCBI Taxonomy" id="101127"/>
    <lineage>
        <taxon>Eukaryota</taxon>
        <taxon>Fungi</taxon>
        <taxon>Fungi incertae sedis</taxon>
        <taxon>Mucoromycota</taxon>
        <taxon>Mucoromycotina</taxon>
        <taxon>Mucoromycetes</taxon>
        <taxon>Mucorales</taxon>
        <taxon>Cunninghamellaceae</taxon>
        <taxon>Hesseltinella</taxon>
    </lineage>
</organism>
<name>A0A1X2GL61_9FUNG</name>
<dbReference type="InterPro" id="IPR038885">
    <property type="entry name" value="PLB1"/>
</dbReference>
<evidence type="ECO:0008006" key="4">
    <source>
        <dbReference type="Google" id="ProtNLM"/>
    </source>
</evidence>
<reference evidence="2 3" key="1">
    <citation type="submission" date="2016-07" db="EMBL/GenBank/DDBJ databases">
        <title>Pervasive Adenine N6-methylation of Active Genes in Fungi.</title>
        <authorList>
            <consortium name="DOE Joint Genome Institute"/>
            <person name="Mondo S.J."/>
            <person name="Dannebaum R.O."/>
            <person name="Kuo R.C."/>
            <person name="Labutti K."/>
            <person name="Haridas S."/>
            <person name="Kuo A."/>
            <person name="Salamov A."/>
            <person name="Ahrendt S.R."/>
            <person name="Lipzen A."/>
            <person name="Sullivan W."/>
            <person name="Andreopoulos W.B."/>
            <person name="Clum A."/>
            <person name="Lindquist E."/>
            <person name="Daum C."/>
            <person name="Ramamoorthy G.K."/>
            <person name="Gryganskyi A."/>
            <person name="Culley D."/>
            <person name="Magnuson J.K."/>
            <person name="James T.Y."/>
            <person name="O'Malley M.A."/>
            <person name="Stajich J.E."/>
            <person name="Spatafora J.W."/>
            <person name="Visel A."/>
            <person name="Grigoriev I.V."/>
        </authorList>
    </citation>
    <scope>NUCLEOTIDE SEQUENCE [LARGE SCALE GENOMIC DNA]</scope>
    <source>
        <strain evidence="2 3">NRRL 3301</strain>
    </source>
</reference>
<gene>
    <name evidence="2" type="ORF">DM01DRAFT_1334798</name>
</gene>
<dbReference type="Pfam" id="PF00657">
    <property type="entry name" value="Lipase_GDSL"/>
    <property type="match status" value="1"/>
</dbReference>
<dbReference type="OrthoDB" id="10265800at2759"/>
<proteinExistence type="predicted"/>
<comment type="caution">
    <text evidence="2">The sequence shown here is derived from an EMBL/GenBank/DDBJ whole genome shotgun (WGS) entry which is preliminary data.</text>
</comment>